<dbReference type="PANTHER" id="PTHR43433:SF5">
    <property type="entry name" value="AB HYDROLASE-1 DOMAIN-CONTAINING PROTEIN"/>
    <property type="match status" value="1"/>
</dbReference>
<evidence type="ECO:0000259" key="1">
    <source>
        <dbReference type="Pfam" id="PF00561"/>
    </source>
</evidence>
<gene>
    <name evidence="2" type="ORF">LCGC14_3025930</name>
</gene>
<sequence>MPHIKANNINIYYEYEGDGPPLVIIGGFASDHKLLKEFVEPLKKRFKVLLMDLRGLGDSEVTPPPYSIDLLAKDVFELMNILNIENAYIYGHSLGSIILQTMCLNYPQKIKKAIHVSFFHELLRRTI</sequence>
<evidence type="ECO:0000313" key="2">
    <source>
        <dbReference type="EMBL" id="KKK60280.1"/>
    </source>
</evidence>
<organism evidence="2">
    <name type="scientific">marine sediment metagenome</name>
    <dbReference type="NCBI Taxonomy" id="412755"/>
    <lineage>
        <taxon>unclassified sequences</taxon>
        <taxon>metagenomes</taxon>
        <taxon>ecological metagenomes</taxon>
    </lineage>
</organism>
<proteinExistence type="predicted"/>
<dbReference type="AlphaFoldDB" id="A0A0F8XGY8"/>
<dbReference type="SUPFAM" id="SSF53474">
    <property type="entry name" value="alpha/beta-Hydrolases"/>
    <property type="match status" value="1"/>
</dbReference>
<dbReference type="InterPro" id="IPR029058">
    <property type="entry name" value="AB_hydrolase_fold"/>
</dbReference>
<dbReference type="EMBL" id="LAZR01063046">
    <property type="protein sequence ID" value="KKK60280.1"/>
    <property type="molecule type" value="Genomic_DNA"/>
</dbReference>
<dbReference type="Pfam" id="PF00561">
    <property type="entry name" value="Abhydrolase_1"/>
    <property type="match status" value="1"/>
</dbReference>
<protein>
    <recommendedName>
        <fullName evidence="1">AB hydrolase-1 domain-containing protein</fullName>
    </recommendedName>
</protein>
<dbReference type="InterPro" id="IPR000073">
    <property type="entry name" value="AB_hydrolase_1"/>
</dbReference>
<dbReference type="PRINTS" id="PR00111">
    <property type="entry name" value="ABHYDROLASE"/>
</dbReference>
<feature type="domain" description="AB hydrolase-1" evidence="1">
    <location>
        <begin position="20"/>
        <end position="118"/>
    </location>
</feature>
<comment type="caution">
    <text evidence="2">The sequence shown here is derived from an EMBL/GenBank/DDBJ whole genome shotgun (WGS) entry which is preliminary data.</text>
</comment>
<dbReference type="Gene3D" id="3.40.50.1820">
    <property type="entry name" value="alpha/beta hydrolase"/>
    <property type="match status" value="1"/>
</dbReference>
<dbReference type="InterPro" id="IPR050471">
    <property type="entry name" value="AB_hydrolase"/>
</dbReference>
<dbReference type="PANTHER" id="PTHR43433">
    <property type="entry name" value="HYDROLASE, ALPHA/BETA FOLD FAMILY PROTEIN"/>
    <property type="match status" value="1"/>
</dbReference>
<accession>A0A0F8XGY8</accession>
<name>A0A0F8XGY8_9ZZZZ</name>
<reference evidence="2" key="1">
    <citation type="journal article" date="2015" name="Nature">
        <title>Complex archaea that bridge the gap between prokaryotes and eukaryotes.</title>
        <authorList>
            <person name="Spang A."/>
            <person name="Saw J.H."/>
            <person name="Jorgensen S.L."/>
            <person name="Zaremba-Niedzwiedzka K."/>
            <person name="Martijn J."/>
            <person name="Lind A.E."/>
            <person name="van Eijk R."/>
            <person name="Schleper C."/>
            <person name="Guy L."/>
            <person name="Ettema T.J."/>
        </authorList>
    </citation>
    <scope>NUCLEOTIDE SEQUENCE</scope>
</reference>